<comment type="caution">
    <text evidence="9">The sequence shown here is derived from an EMBL/GenBank/DDBJ whole genome shotgun (WGS) entry which is preliminary data.</text>
</comment>
<dbReference type="NCBIfam" id="TIGR00522">
    <property type="entry name" value="dph5"/>
    <property type="match status" value="1"/>
</dbReference>
<evidence type="ECO:0000259" key="8">
    <source>
        <dbReference type="Pfam" id="PF00590"/>
    </source>
</evidence>
<comment type="similarity">
    <text evidence="2 6">Belongs to the diphthine synthase family.</text>
</comment>
<dbReference type="HAMAP" id="MF_01084">
    <property type="entry name" value="Diphthine_synth"/>
    <property type="match status" value="1"/>
</dbReference>
<dbReference type="Gene3D" id="3.30.950.10">
    <property type="entry name" value="Methyltransferase, Cobalt-precorrin-4 Transmethylase, Domain 2"/>
    <property type="match status" value="1"/>
</dbReference>
<organism evidence="9 10">
    <name type="scientific">candidate division MSBL1 archaeon SCGC-AAA261C02</name>
    <dbReference type="NCBI Taxonomy" id="1698272"/>
    <lineage>
        <taxon>Archaea</taxon>
        <taxon>Methanobacteriati</taxon>
        <taxon>Methanobacteriota</taxon>
        <taxon>candidate division MSBL1</taxon>
    </lineage>
</organism>
<accession>A0A133V0M5</accession>
<keyword evidence="5 6" id="KW-0949">S-adenosyl-L-methionine</keyword>
<evidence type="ECO:0000256" key="5">
    <source>
        <dbReference type="ARBA" id="ARBA00022691"/>
    </source>
</evidence>
<feature type="binding site" evidence="6 7">
    <location>
        <begin position="112"/>
        <end position="113"/>
    </location>
    <ligand>
        <name>S-adenosyl-L-methionine</name>
        <dbReference type="ChEBI" id="CHEBI:59789"/>
    </ligand>
</feature>
<dbReference type="SUPFAM" id="SSF53790">
    <property type="entry name" value="Tetrapyrrole methylase"/>
    <property type="match status" value="1"/>
</dbReference>
<feature type="binding site" evidence="6 7">
    <location>
        <position position="84"/>
    </location>
    <ligand>
        <name>S-adenosyl-L-methionine</name>
        <dbReference type="ChEBI" id="CHEBI:59789"/>
    </ligand>
</feature>
<proteinExistence type="inferred from homology"/>
<feature type="binding site" evidence="6 7">
    <location>
        <position position="205"/>
    </location>
    <ligand>
        <name>S-adenosyl-L-methionine</name>
        <dbReference type="ChEBI" id="CHEBI:59789"/>
    </ligand>
</feature>
<dbReference type="InterPro" id="IPR000878">
    <property type="entry name" value="4pyrrol_Mease"/>
</dbReference>
<keyword evidence="3 6" id="KW-0489">Methyltransferase</keyword>
<dbReference type="PATRIC" id="fig|1698272.3.peg.219"/>
<comment type="function">
    <text evidence="6">S-adenosyl-L-methionine-dependent methyltransferase that catalyzes the trimethylation of the amino group of the modified target histidine residue in translation elongation factor 2 (EF-2), to form an intermediate called diphthine. The three successive methylation reactions represent the second step of diphthamide biosynthesis.</text>
</comment>
<evidence type="ECO:0000313" key="9">
    <source>
        <dbReference type="EMBL" id="KXA99984.1"/>
    </source>
</evidence>
<dbReference type="GO" id="GO:0032259">
    <property type="term" value="P:methylation"/>
    <property type="evidence" value="ECO:0007669"/>
    <property type="project" value="UniProtKB-KW"/>
</dbReference>
<evidence type="ECO:0000256" key="1">
    <source>
        <dbReference type="ARBA" id="ARBA00005156"/>
    </source>
</evidence>
<feature type="binding site" evidence="6 7">
    <location>
        <position position="230"/>
    </location>
    <ligand>
        <name>S-adenosyl-L-methionine</name>
        <dbReference type="ChEBI" id="CHEBI:59789"/>
    </ligand>
</feature>
<dbReference type="InterPro" id="IPR035996">
    <property type="entry name" value="4pyrrol_Methylase_sf"/>
</dbReference>
<comment type="catalytic activity">
    <reaction evidence="6">
        <text>2-[(3S)-amino-3-carboxypropyl]-L-histidyl-[translation elongation factor 2] + 3 S-adenosyl-L-methionine = diphthine-[translation elongation factor 2] + 3 S-adenosyl-L-homocysteine + 3 H(+)</text>
        <dbReference type="Rhea" id="RHEA:36415"/>
        <dbReference type="Rhea" id="RHEA-COMP:9749"/>
        <dbReference type="Rhea" id="RHEA-COMP:10172"/>
        <dbReference type="ChEBI" id="CHEBI:15378"/>
        <dbReference type="ChEBI" id="CHEBI:57856"/>
        <dbReference type="ChEBI" id="CHEBI:59789"/>
        <dbReference type="ChEBI" id="CHEBI:73995"/>
        <dbReference type="ChEBI" id="CHEBI:82696"/>
        <dbReference type="EC" id="2.1.1.98"/>
    </reaction>
</comment>
<dbReference type="EMBL" id="LHXW01000017">
    <property type="protein sequence ID" value="KXA99984.1"/>
    <property type="molecule type" value="Genomic_DNA"/>
</dbReference>
<dbReference type="Pfam" id="PF00590">
    <property type="entry name" value="TP_methylase"/>
    <property type="match status" value="1"/>
</dbReference>
<dbReference type="AlphaFoldDB" id="A0A133V0M5"/>
<name>A0A133V0M5_9EURY</name>
<dbReference type="EC" id="2.1.1.98" evidence="6"/>
<keyword evidence="4 6" id="KW-0808">Transferase</keyword>
<dbReference type="Gene3D" id="3.40.1010.10">
    <property type="entry name" value="Cobalt-precorrin-4 Transmethylase, Domain 1"/>
    <property type="match status" value="1"/>
</dbReference>
<dbReference type="Proteomes" id="UP000070520">
    <property type="component" value="Unassembled WGS sequence"/>
</dbReference>
<gene>
    <name evidence="6" type="primary">dphB</name>
    <name evidence="9" type="ORF">AKJ42_02030</name>
</gene>
<sequence>MLIFIGLGLQEKGLTLEGLEEAQNADRTYAELYTSLIPDLDLDALSEKIGKKIKVLEREDVEEHPDEILETAKSEKVAFLVPGDPMVATTHVDLRLRAEKAGIETRIIHGASIEIAAPGLAGLQSYKFGRSATIPLPEKPSETPYEVLVQNQEDGLHTLLLLDIEAPEERYLTASEAMEIMLDLESKGGKNVFTQETLVAVIARAGSEKPTVKAGKVGDLIDFDFGSPPHVLIVPGKLHFLEAEALQVFGGAPEEVEGYVE</sequence>
<dbReference type="UniPathway" id="UPA00559"/>
<dbReference type="PANTHER" id="PTHR10882:SF0">
    <property type="entry name" value="DIPHTHINE METHYL ESTER SYNTHASE"/>
    <property type="match status" value="1"/>
</dbReference>
<evidence type="ECO:0000256" key="7">
    <source>
        <dbReference type="PIRSR" id="PIRSR036432-1"/>
    </source>
</evidence>
<feature type="binding site" evidence="6 7">
    <location>
        <position position="9"/>
    </location>
    <ligand>
        <name>S-adenosyl-L-methionine</name>
        <dbReference type="ChEBI" id="CHEBI:59789"/>
    </ligand>
</feature>
<feature type="binding site" evidence="6 7">
    <location>
        <position position="162"/>
    </location>
    <ligand>
        <name>S-adenosyl-L-methionine</name>
        <dbReference type="ChEBI" id="CHEBI:59789"/>
    </ligand>
</feature>
<evidence type="ECO:0000256" key="2">
    <source>
        <dbReference type="ARBA" id="ARBA00006729"/>
    </source>
</evidence>
<keyword evidence="10" id="KW-1185">Reference proteome</keyword>
<comment type="pathway">
    <text evidence="1 6">Protein modification; peptidyl-diphthamide biosynthesis.</text>
</comment>
<dbReference type="PIRSF" id="PIRSF036432">
    <property type="entry name" value="Diphthine_synth"/>
    <property type="match status" value="1"/>
</dbReference>
<feature type="binding site" evidence="6 7">
    <location>
        <position position="87"/>
    </location>
    <ligand>
        <name>S-adenosyl-L-methionine</name>
        <dbReference type="ChEBI" id="CHEBI:59789"/>
    </ligand>
</feature>
<dbReference type="PANTHER" id="PTHR10882">
    <property type="entry name" value="DIPHTHINE SYNTHASE"/>
    <property type="match status" value="1"/>
</dbReference>
<feature type="domain" description="Tetrapyrrole methylase" evidence="8">
    <location>
        <begin position="1"/>
        <end position="220"/>
    </location>
</feature>
<dbReference type="CDD" id="cd11647">
    <property type="entry name" value="DHP5_DphB"/>
    <property type="match status" value="1"/>
</dbReference>
<evidence type="ECO:0000256" key="3">
    <source>
        <dbReference type="ARBA" id="ARBA00022603"/>
    </source>
</evidence>
<dbReference type="InterPro" id="IPR014776">
    <property type="entry name" value="4pyrrole_Mease_sub2"/>
</dbReference>
<dbReference type="GO" id="GO:0017183">
    <property type="term" value="P:protein histidyl modification to diphthamide"/>
    <property type="evidence" value="ECO:0007669"/>
    <property type="project" value="UniProtKB-UniRule"/>
</dbReference>
<evidence type="ECO:0000256" key="6">
    <source>
        <dbReference type="HAMAP-Rule" id="MF_01084"/>
    </source>
</evidence>
<reference evidence="9 10" key="1">
    <citation type="journal article" date="2016" name="Sci. Rep.">
        <title>Metabolic traits of an uncultured archaeal lineage -MSBL1- from brine pools of the Red Sea.</title>
        <authorList>
            <person name="Mwirichia R."/>
            <person name="Alam I."/>
            <person name="Rashid M."/>
            <person name="Vinu M."/>
            <person name="Ba-Alawi W."/>
            <person name="Anthony Kamau A."/>
            <person name="Kamanda Ngugi D."/>
            <person name="Goker M."/>
            <person name="Klenk H.P."/>
            <person name="Bajic V."/>
            <person name="Stingl U."/>
        </authorList>
    </citation>
    <scope>NUCLEOTIDE SEQUENCE [LARGE SCALE GENOMIC DNA]</scope>
    <source>
        <strain evidence="9">SCGC-AAA261C02</strain>
    </source>
</reference>
<protein>
    <recommendedName>
        <fullName evidence="6">Diphthine synthase</fullName>
        <ecNumber evidence="6">2.1.1.98</ecNumber>
    </recommendedName>
    <alternativeName>
        <fullName evidence="6">Diphthamide biosynthesis methyltransferase</fullName>
    </alternativeName>
</protein>
<evidence type="ECO:0000256" key="4">
    <source>
        <dbReference type="ARBA" id="ARBA00022679"/>
    </source>
</evidence>
<dbReference type="InterPro" id="IPR014777">
    <property type="entry name" value="4pyrrole_Mease_sub1"/>
</dbReference>
<dbReference type="GO" id="GO:0004164">
    <property type="term" value="F:diphthine synthase activity"/>
    <property type="evidence" value="ECO:0007669"/>
    <property type="project" value="UniProtKB-UniRule"/>
</dbReference>
<comment type="subunit">
    <text evidence="6">Homodimer.</text>
</comment>
<dbReference type="InterPro" id="IPR004551">
    <property type="entry name" value="Dphthn_synthase"/>
</dbReference>
<evidence type="ECO:0000313" key="10">
    <source>
        <dbReference type="Proteomes" id="UP000070520"/>
    </source>
</evidence>